<dbReference type="NCBIfam" id="TIGR00237">
    <property type="entry name" value="xseA"/>
    <property type="match status" value="1"/>
</dbReference>
<comment type="subcellular location">
    <subcellularLocation>
        <location evidence="5 6">Cytoplasm</location>
    </subcellularLocation>
</comment>
<dbReference type="GO" id="GO:0008855">
    <property type="term" value="F:exodeoxyribonuclease VII activity"/>
    <property type="evidence" value="ECO:0007669"/>
    <property type="project" value="UniProtKB-UniRule"/>
</dbReference>
<dbReference type="GO" id="GO:0005737">
    <property type="term" value="C:cytoplasm"/>
    <property type="evidence" value="ECO:0007669"/>
    <property type="project" value="UniProtKB-SubCell"/>
</dbReference>
<dbReference type="GO" id="GO:0006308">
    <property type="term" value="P:DNA catabolic process"/>
    <property type="evidence" value="ECO:0007669"/>
    <property type="project" value="UniProtKB-UniRule"/>
</dbReference>
<comment type="catalytic activity">
    <reaction evidence="5 6">
        <text>Exonucleolytic cleavage in either 5'- to 3'- or 3'- to 5'-direction to yield nucleoside 5'-phosphates.</text>
        <dbReference type="EC" id="3.1.11.6"/>
    </reaction>
</comment>
<evidence type="ECO:0000256" key="5">
    <source>
        <dbReference type="HAMAP-Rule" id="MF_00378"/>
    </source>
</evidence>
<dbReference type="AlphaFoldDB" id="A0A1F6C1Q3"/>
<comment type="caution">
    <text evidence="8">The sequence shown here is derived from an EMBL/GenBank/DDBJ whole genome shotgun (WGS) entry which is preliminary data.</text>
</comment>
<comment type="subunit">
    <text evidence="5">Heterooligomer composed of large and small subunits.</text>
</comment>
<dbReference type="HAMAP" id="MF_00378">
    <property type="entry name" value="Exonuc_7_L"/>
    <property type="match status" value="1"/>
</dbReference>
<keyword evidence="3 5" id="KW-0378">Hydrolase</keyword>
<keyword evidence="1 5" id="KW-0963">Cytoplasm</keyword>
<keyword evidence="2 5" id="KW-0540">Nuclease</keyword>
<dbReference type="InterPro" id="IPR020579">
    <property type="entry name" value="Exonuc_VII_lsu_C"/>
</dbReference>
<comment type="function">
    <text evidence="5">Bidirectionally degrades single-stranded DNA into large acid-insoluble oligonucleotides, which are then degraded further into small acid-soluble oligonucleotides.</text>
</comment>
<sequence>MNNDLLKKLKDWRTDEAQKEGVDLFRVLPNAALETIASLEPKTKAELMSVKGIKERKFNKYGLSILALVKGDLEVDPIGNKTQMRMFAISNEVAENNNKIQEANGKNEKPYTISAYLNFLNAEFRRYGARVQGEVSSLDIRDGYLFFSLKDKDNESVLSCFMWKNNYELSGVALEIGLEVVAEGFPEIYAPSGRFNLRVSAVELVGEGALKKAYDALKQKLEKEGLFSAERKKPIPEFPQKIGLITSETGAVIHDFLNNLGKYGYRVSFFNSRVEGQIAARNLLSAIKYFDGKDIDVLVIIRGGGSLESLQAFNNETLVRRIADFKIPVICGIGHDKDVPLMSLIVDRAVSTPTAAAVLLNKSWEKIVNDISVIEKDLIYQYQEALGLTARRFELFSGNLARFFNDIFQVFEKLRRTVGNNLSKIAYEIKDKRKALFLFSEFFLDILKREFENKDKMLDDKEKQLRFFDPARQLKLGYSIISVSGKVVKTVNQIKVGEKLDIKISDGNIKSVVSDINQ</sequence>
<dbReference type="GO" id="GO:0003676">
    <property type="term" value="F:nucleic acid binding"/>
    <property type="evidence" value="ECO:0007669"/>
    <property type="project" value="InterPro"/>
</dbReference>
<dbReference type="Pfam" id="PF00570">
    <property type="entry name" value="HRDC"/>
    <property type="match status" value="1"/>
</dbReference>
<dbReference type="SMART" id="SM00341">
    <property type="entry name" value="HRDC"/>
    <property type="match status" value="1"/>
</dbReference>
<accession>A0A1F6C1Q3</accession>
<evidence type="ECO:0000256" key="6">
    <source>
        <dbReference type="RuleBase" id="RU004355"/>
    </source>
</evidence>
<evidence type="ECO:0000256" key="2">
    <source>
        <dbReference type="ARBA" id="ARBA00022722"/>
    </source>
</evidence>
<dbReference type="GO" id="GO:0009318">
    <property type="term" value="C:exodeoxyribonuclease VII complex"/>
    <property type="evidence" value="ECO:0007669"/>
    <property type="project" value="UniProtKB-UniRule"/>
</dbReference>
<dbReference type="EC" id="3.1.11.6" evidence="5"/>
<dbReference type="PANTHER" id="PTHR30008:SF0">
    <property type="entry name" value="EXODEOXYRIBONUCLEASE 7 LARGE SUBUNIT"/>
    <property type="match status" value="1"/>
</dbReference>
<dbReference type="STRING" id="1798473.A3G50_01795"/>
<dbReference type="GO" id="GO:0000166">
    <property type="term" value="F:nucleotide binding"/>
    <property type="evidence" value="ECO:0007669"/>
    <property type="project" value="InterPro"/>
</dbReference>
<dbReference type="PANTHER" id="PTHR30008">
    <property type="entry name" value="EXODEOXYRIBONUCLEASE 7 LARGE SUBUNIT"/>
    <property type="match status" value="1"/>
</dbReference>
<proteinExistence type="inferred from homology"/>
<dbReference type="Proteomes" id="UP000176633">
    <property type="component" value="Unassembled WGS sequence"/>
</dbReference>
<evidence type="ECO:0000256" key="1">
    <source>
        <dbReference type="ARBA" id="ARBA00022490"/>
    </source>
</evidence>
<keyword evidence="4 5" id="KW-0269">Exonuclease</keyword>
<dbReference type="Pfam" id="PF02601">
    <property type="entry name" value="Exonuc_VII_L"/>
    <property type="match status" value="1"/>
</dbReference>
<dbReference type="EMBL" id="MFKM01000024">
    <property type="protein sequence ID" value="OGG43136.1"/>
    <property type="molecule type" value="Genomic_DNA"/>
</dbReference>
<gene>
    <name evidence="5" type="primary">xseA</name>
    <name evidence="8" type="ORF">A3G50_01795</name>
</gene>
<comment type="similarity">
    <text evidence="5 6">Belongs to the XseA family.</text>
</comment>
<evidence type="ECO:0000313" key="9">
    <source>
        <dbReference type="Proteomes" id="UP000176633"/>
    </source>
</evidence>
<dbReference type="InterPro" id="IPR002121">
    <property type="entry name" value="HRDC_dom"/>
</dbReference>
<dbReference type="InterPro" id="IPR010997">
    <property type="entry name" value="HRDC-like_sf"/>
</dbReference>
<dbReference type="CDD" id="cd04489">
    <property type="entry name" value="ExoVII_LU_OBF"/>
    <property type="match status" value="1"/>
</dbReference>
<dbReference type="InterPro" id="IPR003753">
    <property type="entry name" value="Exonuc_VII_L"/>
</dbReference>
<reference evidence="8 9" key="1">
    <citation type="journal article" date="2016" name="Nat. Commun.">
        <title>Thousands of microbial genomes shed light on interconnected biogeochemical processes in an aquifer system.</title>
        <authorList>
            <person name="Anantharaman K."/>
            <person name="Brown C.T."/>
            <person name="Hug L.A."/>
            <person name="Sharon I."/>
            <person name="Castelle C.J."/>
            <person name="Probst A.J."/>
            <person name="Thomas B.C."/>
            <person name="Singh A."/>
            <person name="Wilkins M.J."/>
            <person name="Karaoz U."/>
            <person name="Brodie E.L."/>
            <person name="Williams K.H."/>
            <person name="Hubbard S.S."/>
            <person name="Banfield J.F."/>
        </authorList>
    </citation>
    <scope>NUCLEOTIDE SEQUENCE [LARGE SCALE GENOMIC DNA]</scope>
</reference>
<evidence type="ECO:0000313" key="8">
    <source>
        <dbReference type="EMBL" id="OGG43136.1"/>
    </source>
</evidence>
<dbReference type="Gene3D" id="1.10.150.80">
    <property type="entry name" value="HRDC domain"/>
    <property type="match status" value="1"/>
</dbReference>
<dbReference type="InterPro" id="IPR044876">
    <property type="entry name" value="HRDC_dom_sf"/>
</dbReference>
<evidence type="ECO:0000256" key="3">
    <source>
        <dbReference type="ARBA" id="ARBA00022801"/>
    </source>
</evidence>
<feature type="domain" description="HRDC" evidence="7">
    <location>
        <begin position="1"/>
        <end position="79"/>
    </location>
</feature>
<dbReference type="PROSITE" id="PS50967">
    <property type="entry name" value="HRDC"/>
    <property type="match status" value="1"/>
</dbReference>
<evidence type="ECO:0000259" key="7">
    <source>
        <dbReference type="PROSITE" id="PS50967"/>
    </source>
</evidence>
<evidence type="ECO:0000256" key="4">
    <source>
        <dbReference type="ARBA" id="ARBA00022839"/>
    </source>
</evidence>
<dbReference type="SUPFAM" id="SSF47819">
    <property type="entry name" value="HRDC-like"/>
    <property type="match status" value="1"/>
</dbReference>
<dbReference type="Pfam" id="PF13742">
    <property type="entry name" value="tRNA_anti_2"/>
    <property type="match status" value="1"/>
</dbReference>
<organism evidence="8 9">
    <name type="scientific">Candidatus Jorgensenbacteria bacterium RIFCSPLOWO2_12_FULL_42_11</name>
    <dbReference type="NCBI Taxonomy" id="1798473"/>
    <lineage>
        <taxon>Bacteria</taxon>
        <taxon>Candidatus Joergenseniibacteriota</taxon>
    </lineage>
</organism>
<dbReference type="InterPro" id="IPR025824">
    <property type="entry name" value="OB-fold_nuc-bd_dom"/>
</dbReference>
<protein>
    <recommendedName>
        <fullName evidence="5">Exodeoxyribonuclease 7 large subunit</fullName>
        <ecNumber evidence="5">3.1.11.6</ecNumber>
    </recommendedName>
    <alternativeName>
        <fullName evidence="5">Exodeoxyribonuclease VII large subunit</fullName>
        <shortName evidence="5">Exonuclease VII large subunit</shortName>
    </alternativeName>
</protein>
<name>A0A1F6C1Q3_9BACT</name>